<keyword evidence="1" id="KW-0812">Transmembrane</keyword>
<keyword evidence="4" id="KW-0808">Transferase</keyword>
<feature type="transmembrane region" description="Helical" evidence="1">
    <location>
        <begin position="351"/>
        <end position="370"/>
    </location>
</feature>
<feature type="transmembrane region" description="Helical" evidence="1">
    <location>
        <begin position="249"/>
        <end position="267"/>
    </location>
</feature>
<dbReference type="Pfam" id="PF19040">
    <property type="entry name" value="SGNH"/>
    <property type="match status" value="1"/>
</dbReference>
<reference evidence="4 5" key="1">
    <citation type="journal article" date="2022" name="Int. J. Syst. Evol. Microbiol.">
        <title>Noviherbaspirillum aridicola sp. nov., isolated from an arid soil in Pakistan.</title>
        <authorList>
            <person name="Khan I.U."/>
            <person name="Saqib M."/>
            <person name="Amin A."/>
            <person name="Hussain F."/>
            <person name="Li L."/>
            <person name="Liu Y.H."/>
            <person name="Fang B.Z."/>
            <person name="Ahmed I."/>
            <person name="Li W.J."/>
        </authorList>
    </citation>
    <scope>NUCLEOTIDE SEQUENCE [LARGE SCALE GENOMIC DNA]</scope>
    <source>
        <strain evidence="4 5">NCCP-691</strain>
    </source>
</reference>
<sequence length="665" mass="73941">MKPTQALAYRPDIDGLRAIAVLAVIAFHANSDLLPGGFIGVDVFFVLSGFLITGLIYKSLEQGSFSFGDFYLRRIKRILPAYIAVALVTLGFSSWLLIPNDYIFYTTSLAASWAFASNVFFSMLSWGYFGQRTEEFPLLHTWSLSVEEQFYFIFPVILILLHRYARRWLVPLLLAIGAACLAFSQWKIGEVRSYFLLSSRAHELMIGALTWFASQRLPALRPGAALAAGTAGLGMVLASMLVIGQDTPFPGLNSLYPCLGVALLIYAGRTGTPLRAALASKPMVAVGLISYSLYLWHWPIFAFLRYRRIDLSLEVAALAVLLTFALAILTWKFIEQPIRHRRELGFRQAALRYYVLPASAFLAVGLYSYASEGMPERFSGEMRELISSYSFERDLGRLCAVREGDEREIDRQYLERHCAWGDTTRTSASLLLIGDSHAHHFKPFMQQLATAAHVRGVYHVQGGCFPTTGVLSATGAEGTTCERRNAALLALAGHYRYVALGGQWATHPSLASLEKELGIVVEKIIAAGATPIILKDNADFEPDLSQCVLHRKRGWLPADTNCHIPRAHMEKTQGPADRMIDGLQARHPKLLVIDPKQVMCDARECKTWSGNMAFYKDSNHINTRAALYLGDRYNAEIGNPLQGADGARPLHMQTHALAGQQWGRR</sequence>
<evidence type="ECO:0000313" key="4">
    <source>
        <dbReference type="EMBL" id="GIZ52750.1"/>
    </source>
</evidence>
<keyword evidence="5" id="KW-1185">Reference proteome</keyword>
<accession>A0ABQ4Q7J3</accession>
<evidence type="ECO:0000313" key="5">
    <source>
        <dbReference type="Proteomes" id="UP000887222"/>
    </source>
</evidence>
<dbReference type="PANTHER" id="PTHR23028:SF53">
    <property type="entry name" value="ACYL_TRANSF_3 DOMAIN-CONTAINING PROTEIN"/>
    <property type="match status" value="1"/>
</dbReference>
<name>A0ABQ4Q7J3_9BURK</name>
<evidence type="ECO:0000259" key="3">
    <source>
        <dbReference type="Pfam" id="PF19040"/>
    </source>
</evidence>
<dbReference type="EMBL" id="BPMK01000012">
    <property type="protein sequence ID" value="GIZ52750.1"/>
    <property type="molecule type" value="Genomic_DNA"/>
</dbReference>
<keyword evidence="1" id="KW-1133">Transmembrane helix</keyword>
<feature type="transmembrane region" description="Helical" evidence="1">
    <location>
        <begin position="168"/>
        <end position="188"/>
    </location>
</feature>
<dbReference type="Proteomes" id="UP000887222">
    <property type="component" value="Unassembled WGS sequence"/>
</dbReference>
<dbReference type="InterPro" id="IPR050879">
    <property type="entry name" value="Acyltransferase_3"/>
</dbReference>
<keyword evidence="1" id="KW-0472">Membrane</keyword>
<evidence type="ECO:0000256" key="1">
    <source>
        <dbReference type="SAM" id="Phobius"/>
    </source>
</evidence>
<gene>
    <name evidence="4" type="ORF">NCCP691_27640</name>
</gene>
<dbReference type="InterPro" id="IPR002656">
    <property type="entry name" value="Acyl_transf_3_dom"/>
</dbReference>
<dbReference type="InterPro" id="IPR043968">
    <property type="entry name" value="SGNH"/>
</dbReference>
<feature type="domain" description="SGNH" evidence="3">
    <location>
        <begin position="414"/>
        <end position="633"/>
    </location>
</feature>
<dbReference type="Pfam" id="PF01757">
    <property type="entry name" value="Acyl_transf_3"/>
    <property type="match status" value="1"/>
</dbReference>
<dbReference type="PANTHER" id="PTHR23028">
    <property type="entry name" value="ACETYLTRANSFERASE"/>
    <property type="match status" value="1"/>
</dbReference>
<feature type="transmembrane region" description="Helical" evidence="1">
    <location>
        <begin position="279"/>
        <end position="299"/>
    </location>
</feature>
<feature type="domain" description="Acyltransferase 3" evidence="2">
    <location>
        <begin position="12"/>
        <end position="331"/>
    </location>
</feature>
<dbReference type="GO" id="GO:0016746">
    <property type="term" value="F:acyltransferase activity"/>
    <property type="evidence" value="ECO:0007669"/>
    <property type="project" value="UniProtKB-KW"/>
</dbReference>
<feature type="transmembrane region" description="Helical" evidence="1">
    <location>
        <begin position="311"/>
        <end position="331"/>
    </location>
</feature>
<feature type="transmembrane region" description="Helical" evidence="1">
    <location>
        <begin position="224"/>
        <end position="243"/>
    </location>
</feature>
<dbReference type="RefSeq" id="WP_220809173.1">
    <property type="nucleotide sequence ID" value="NZ_BPMK01000012.1"/>
</dbReference>
<protein>
    <submittedName>
        <fullName evidence="4">Acyltransferase</fullName>
    </submittedName>
</protein>
<evidence type="ECO:0000259" key="2">
    <source>
        <dbReference type="Pfam" id="PF01757"/>
    </source>
</evidence>
<proteinExistence type="predicted"/>
<keyword evidence="4" id="KW-0012">Acyltransferase</keyword>
<organism evidence="4 5">
    <name type="scientific">Noviherbaspirillum aridicola</name>
    <dbReference type="NCBI Taxonomy" id="2849687"/>
    <lineage>
        <taxon>Bacteria</taxon>
        <taxon>Pseudomonadati</taxon>
        <taxon>Pseudomonadota</taxon>
        <taxon>Betaproteobacteria</taxon>
        <taxon>Burkholderiales</taxon>
        <taxon>Oxalobacteraceae</taxon>
        <taxon>Noviherbaspirillum</taxon>
    </lineage>
</organism>
<feature type="transmembrane region" description="Helical" evidence="1">
    <location>
        <begin position="110"/>
        <end position="129"/>
    </location>
</feature>
<comment type="caution">
    <text evidence="4">The sequence shown here is derived from an EMBL/GenBank/DDBJ whole genome shotgun (WGS) entry which is preliminary data.</text>
</comment>
<feature type="transmembrane region" description="Helical" evidence="1">
    <location>
        <begin position="36"/>
        <end position="57"/>
    </location>
</feature>
<feature type="transmembrane region" description="Helical" evidence="1">
    <location>
        <begin position="78"/>
        <end position="98"/>
    </location>
</feature>